<dbReference type="Pfam" id="PF05229">
    <property type="entry name" value="SCPU"/>
    <property type="match status" value="1"/>
</dbReference>
<proteinExistence type="predicted"/>
<dbReference type="InterPro" id="IPR007893">
    <property type="entry name" value="Spore_coat_U/FanG"/>
</dbReference>
<dbReference type="EMBL" id="CP050855">
    <property type="protein sequence ID" value="QLH62669.1"/>
    <property type="molecule type" value="Genomic_DNA"/>
</dbReference>
<protein>
    <submittedName>
        <fullName evidence="2">Spore coat protein U domain-containing protein</fullName>
    </submittedName>
</protein>
<dbReference type="PANTHER" id="PTHR37089:SF4">
    <property type="entry name" value="EXPORTED PROTEIN"/>
    <property type="match status" value="1"/>
</dbReference>
<dbReference type="SMART" id="SM00972">
    <property type="entry name" value="SCPU"/>
    <property type="match status" value="1"/>
</dbReference>
<reference evidence="2 3" key="1">
    <citation type="journal article" date="2014" name="Genome Announc.">
        <title>Whole-Genome Sequence of Serratia symbiotica Strain CWBI-2.3T, a Free-Living Symbiont of the Black Bean Aphid Aphis fabae.</title>
        <authorList>
            <person name="Foray V."/>
            <person name="Grigorescu A.S."/>
            <person name="Sabri A."/>
            <person name="Haubruge E."/>
            <person name="Lognay G."/>
            <person name="Francis F."/>
            <person name="Fauconnier M.L."/>
            <person name="Hance T."/>
            <person name="Thonart P."/>
        </authorList>
    </citation>
    <scope>NUCLEOTIDE SEQUENCE [LARGE SCALE GENOMIC DNA]</scope>
    <source>
        <strain evidence="2">CWBI-2.3</strain>
    </source>
</reference>
<sequence length="158" mass="16251">MLALCPATMADSKTAIIGISATVVSACEAGSTSSGNNSFGSLNFGALYSLSSAVSAASQQNAGAIRVKCNNGTSYTVLLSGGRSGNTAARYLQSATGQRVNYNLYISAAHSTVWDNVTGVSQTANGVDNWLPMYGLIPAQTTPPPASYTDTVQVTINW</sequence>
<organism evidence="2 3">
    <name type="scientific">Serratia symbiotica</name>
    <dbReference type="NCBI Taxonomy" id="138074"/>
    <lineage>
        <taxon>Bacteria</taxon>
        <taxon>Pseudomonadati</taxon>
        <taxon>Pseudomonadota</taxon>
        <taxon>Gammaproteobacteria</taxon>
        <taxon>Enterobacterales</taxon>
        <taxon>Yersiniaceae</taxon>
        <taxon>Serratia</taxon>
    </lineage>
</organism>
<keyword evidence="2" id="KW-0167">Capsid protein</keyword>
<dbReference type="GeneID" id="93736177"/>
<dbReference type="AlphaFoldDB" id="A0A068Z7K9"/>
<name>A0A068Z7K9_9GAMM</name>
<evidence type="ECO:0000313" key="3">
    <source>
        <dbReference type="Proteomes" id="UP000042738"/>
    </source>
</evidence>
<dbReference type="Proteomes" id="UP000042738">
    <property type="component" value="Chromosome"/>
</dbReference>
<dbReference type="STRING" id="138074.SYMBAF_50286"/>
<gene>
    <name evidence="2" type="ORF">SYMBAF_06560</name>
</gene>
<accession>A0A068Z7K9</accession>
<dbReference type="InterPro" id="IPR053167">
    <property type="entry name" value="Spore_coat_component"/>
</dbReference>
<keyword evidence="2" id="KW-0946">Virion</keyword>
<dbReference type="PANTHER" id="PTHR37089">
    <property type="entry name" value="PROTEIN U-RELATED"/>
    <property type="match status" value="1"/>
</dbReference>
<dbReference type="RefSeq" id="WP_040265841.1">
    <property type="nucleotide sequence ID" value="NZ_CAXKXZ010000007.1"/>
</dbReference>
<evidence type="ECO:0000313" key="2">
    <source>
        <dbReference type="EMBL" id="QLH62669.1"/>
    </source>
</evidence>
<evidence type="ECO:0000259" key="1">
    <source>
        <dbReference type="Pfam" id="PF05229"/>
    </source>
</evidence>
<feature type="domain" description="Spore coat protein U/FanG" evidence="1">
    <location>
        <begin position="14"/>
        <end position="155"/>
    </location>
</feature>